<keyword evidence="2" id="KW-1185">Reference proteome</keyword>
<feature type="region of interest" description="Disordered" evidence="1">
    <location>
        <begin position="179"/>
        <end position="214"/>
    </location>
</feature>
<dbReference type="WBParaSite" id="jg13190">
    <property type="protein sequence ID" value="jg13190"/>
    <property type="gene ID" value="jg13190"/>
</dbReference>
<dbReference type="AlphaFoldDB" id="A0A915CVY5"/>
<sequence length="231" mass="26196">MAGQLSKWKGTSRFKITWSEKHFEIRDGVSKSGGLFAPNLGQFDVILDGPEAVVKRKIRRKESFQFLYQCDCQSGCDLKLEFDGTKYAPLKLKGSTTACSDHCLILLLIYCLKYRGKEAKSGRTLRKTLTEPSVVGTEKKRSLSTAEPSVVLVQTKRVSTKTPTAKAIPKTSVKIKSAKVATRKNALDHRDPPGEEREKEQEKKEQEKLSKRKWSKRRSWNFNVYPAVLLM</sequence>
<name>A0A915CVY5_9BILA</name>
<accession>A0A915CVY5</accession>
<organism evidence="2 3">
    <name type="scientific">Ditylenchus dipsaci</name>
    <dbReference type="NCBI Taxonomy" id="166011"/>
    <lineage>
        <taxon>Eukaryota</taxon>
        <taxon>Metazoa</taxon>
        <taxon>Ecdysozoa</taxon>
        <taxon>Nematoda</taxon>
        <taxon>Chromadorea</taxon>
        <taxon>Rhabditida</taxon>
        <taxon>Tylenchina</taxon>
        <taxon>Tylenchomorpha</taxon>
        <taxon>Sphaerularioidea</taxon>
        <taxon>Anguinidae</taxon>
        <taxon>Anguininae</taxon>
        <taxon>Ditylenchus</taxon>
    </lineage>
</organism>
<protein>
    <submittedName>
        <fullName evidence="3">Uncharacterized protein</fullName>
    </submittedName>
</protein>
<reference evidence="3" key="1">
    <citation type="submission" date="2022-11" db="UniProtKB">
        <authorList>
            <consortium name="WormBaseParasite"/>
        </authorList>
    </citation>
    <scope>IDENTIFICATION</scope>
</reference>
<evidence type="ECO:0000313" key="2">
    <source>
        <dbReference type="Proteomes" id="UP000887574"/>
    </source>
</evidence>
<feature type="compositionally biased region" description="Basic and acidic residues" evidence="1">
    <location>
        <begin position="185"/>
        <end position="209"/>
    </location>
</feature>
<evidence type="ECO:0000256" key="1">
    <source>
        <dbReference type="SAM" id="MobiDB-lite"/>
    </source>
</evidence>
<evidence type="ECO:0000313" key="3">
    <source>
        <dbReference type="WBParaSite" id="jg13190"/>
    </source>
</evidence>
<dbReference type="Proteomes" id="UP000887574">
    <property type="component" value="Unplaced"/>
</dbReference>
<proteinExistence type="predicted"/>